<comment type="caution">
    <text evidence="1">The sequence shown here is derived from an EMBL/GenBank/DDBJ whole genome shotgun (WGS) entry which is preliminary data.</text>
</comment>
<dbReference type="EMBL" id="JASGBI010000001">
    <property type="protein sequence ID" value="MDI9240054.1"/>
    <property type="molecule type" value="Genomic_DNA"/>
</dbReference>
<protein>
    <submittedName>
        <fullName evidence="1">Nuclear transport factor 2 family protein</fullName>
    </submittedName>
</protein>
<organism evidence="1 2">
    <name type="scientific">Lysobacter stagni</name>
    <dbReference type="NCBI Taxonomy" id="3045172"/>
    <lineage>
        <taxon>Bacteria</taxon>
        <taxon>Pseudomonadati</taxon>
        <taxon>Pseudomonadota</taxon>
        <taxon>Gammaproteobacteria</taxon>
        <taxon>Lysobacterales</taxon>
        <taxon>Lysobacteraceae</taxon>
        <taxon>Lysobacter</taxon>
    </lineage>
</organism>
<gene>
    <name evidence="1" type="ORF">QLQ15_14160</name>
</gene>
<dbReference type="RefSeq" id="WP_283213409.1">
    <property type="nucleotide sequence ID" value="NZ_JASGBI010000001.1"/>
</dbReference>
<keyword evidence="2" id="KW-1185">Reference proteome</keyword>
<sequence length="147" mass="15949">MEIGRAVKRLGAVALLVAVSTGCGRAPPEQRLRETIDALHEAVERKDAAGVRDLLADDFVGPDALDRDGVRRMAQVLFLRHGHVGANTGPVAIQMTPGHATARFSVAMTGGSGQLLPDAARLYEVETGWREQDGEWRLISARWEARL</sequence>
<dbReference type="PROSITE" id="PS51257">
    <property type="entry name" value="PROKAR_LIPOPROTEIN"/>
    <property type="match status" value="1"/>
</dbReference>
<dbReference type="InterPro" id="IPR032710">
    <property type="entry name" value="NTF2-like_dom_sf"/>
</dbReference>
<accession>A0ABT6XIS5</accession>
<name>A0ABT6XIS5_9GAMM</name>
<dbReference type="Proteomes" id="UP001321580">
    <property type="component" value="Unassembled WGS sequence"/>
</dbReference>
<evidence type="ECO:0000313" key="2">
    <source>
        <dbReference type="Proteomes" id="UP001321580"/>
    </source>
</evidence>
<proteinExistence type="predicted"/>
<evidence type="ECO:0000313" key="1">
    <source>
        <dbReference type="EMBL" id="MDI9240054.1"/>
    </source>
</evidence>
<dbReference type="Gene3D" id="3.10.450.50">
    <property type="match status" value="1"/>
</dbReference>
<dbReference type="SUPFAM" id="SSF54427">
    <property type="entry name" value="NTF2-like"/>
    <property type="match status" value="1"/>
</dbReference>
<reference evidence="1 2" key="1">
    <citation type="submission" date="2023-05" db="EMBL/GenBank/DDBJ databases">
        <title>Lysobacter sp. strain LF1 Genome sequencing and assembly.</title>
        <authorList>
            <person name="Jung Y."/>
        </authorList>
    </citation>
    <scope>NUCLEOTIDE SEQUENCE [LARGE SCALE GENOMIC DNA]</scope>
    <source>
        <strain evidence="1 2">LF1</strain>
    </source>
</reference>